<dbReference type="InterPro" id="IPR004089">
    <property type="entry name" value="MCPsignal_dom"/>
</dbReference>
<keyword evidence="6" id="KW-1133">Transmembrane helix</keyword>
<reference evidence="9 10" key="1">
    <citation type="journal article" date="2020" name="Microorganisms">
        <title>New Insight into Antimicrobial Compounds from Food and Marine-Sourced Carnobacterium Species through Phenotype and Genome Analyses.</title>
        <authorList>
            <person name="Begrem S."/>
            <person name="Ivaniuk F."/>
            <person name="Gigout-Chevalier F."/>
            <person name="Kolypczuk L."/>
            <person name="Bonnetot S."/>
            <person name="Leroi F."/>
            <person name="Grovel O."/>
            <person name="Delbarre-Ladrat C."/>
            <person name="Passerini D."/>
        </authorList>
    </citation>
    <scope>NUCLEOTIDE SEQUENCE [LARGE SCALE GENOMIC DNA]</scope>
    <source>
        <strain evidence="9 10">MIP2551</strain>
    </source>
</reference>
<dbReference type="EMBL" id="WNJQ01000001">
    <property type="protein sequence ID" value="MBC9824467.1"/>
    <property type="molecule type" value="Genomic_DNA"/>
</dbReference>
<dbReference type="Pfam" id="PF00015">
    <property type="entry name" value="MCPsignal"/>
    <property type="match status" value="1"/>
</dbReference>
<feature type="transmembrane region" description="Helical" evidence="6">
    <location>
        <begin position="38"/>
        <end position="60"/>
    </location>
</feature>
<feature type="coiled-coil region" evidence="4">
    <location>
        <begin position="286"/>
        <end position="313"/>
    </location>
</feature>
<keyword evidence="4" id="KW-0175">Coiled coil</keyword>
<evidence type="ECO:0000256" key="6">
    <source>
        <dbReference type="SAM" id="Phobius"/>
    </source>
</evidence>
<keyword evidence="6" id="KW-0472">Membrane</keyword>
<dbReference type="InterPro" id="IPR003660">
    <property type="entry name" value="HAMP_dom"/>
</dbReference>
<dbReference type="RefSeq" id="WP_187948450.1">
    <property type="nucleotide sequence ID" value="NZ_WNJQ01000001.1"/>
</dbReference>
<evidence type="ECO:0000259" key="8">
    <source>
        <dbReference type="PROSITE" id="PS50885"/>
    </source>
</evidence>
<dbReference type="Pfam" id="PF00672">
    <property type="entry name" value="HAMP"/>
    <property type="match status" value="1"/>
</dbReference>
<feature type="transmembrane region" description="Helical" evidence="6">
    <location>
        <begin position="208"/>
        <end position="228"/>
    </location>
</feature>
<dbReference type="Proteomes" id="UP000638836">
    <property type="component" value="Unassembled WGS sequence"/>
</dbReference>
<evidence type="ECO:0000256" key="3">
    <source>
        <dbReference type="PROSITE-ProRule" id="PRU00284"/>
    </source>
</evidence>
<comment type="caution">
    <text evidence="9">The sequence shown here is derived from an EMBL/GenBank/DDBJ whole genome shotgun (WGS) entry which is preliminary data.</text>
</comment>
<dbReference type="PANTHER" id="PTHR32089">
    <property type="entry name" value="METHYL-ACCEPTING CHEMOTAXIS PROTEIN MCPB"/>
    <property type="match status" value="1"/>
</dbReference>
<gene>
    <name evidence="9" type="ORF">GLO26_01310</name>
</gene>
<evidence type="ECO:0000313" key="10">
    <source>
        <dbReference type="Proteomes" id="UP000638836"/>
    </source>
</evidence>
<evidence type="ECO:0000259" key="7">
    <source>
        <dbReference type="PROSITE" id="PS50111"/>
    </source>
</evidence>
<sequence length="589" mass="64878">MENNIEKKAVNANKWSIKNWDTSRFTNVLRFKSLKTKILLSFMTIIVLVIILSSITVVTISRANDSTEQMVDEELALLIVNDNLTFSLSQRIAAARGYILFGDQMYKNLFNQYTEKSHEYEKTLFTLTDSKASKEVIARSNDWEQMVLTEVFERYDNGDTASAASYLRSSVEPYSNDLINEFEKLSTKRMDSINANAQSVTSSGNRSLISIFSISIIIIILGIVIGLITSNSIIKPINKVVERMKIIAFGDLTSDPLEVTSKDEIGELAIAINQMQVMEKEVMEGIQMASEMLTNHSNELNQAANEVKSGSEQVAITMQELATGSESQATTASNLAVVMDNFTKKVQMTNKNGEKIKDSSEGVLSMTTEGKQYMEDSSRQMSKIDEIVLDAVFKMSVLDQQTNEINNLVVIIQKIADQTNLLALNAAIEAARAGEHGRGFAVVADEVRKLAEQVAVSITDITGFVGKIQTESKRVSDSLQVGYKEVEQGTSQISKTGETFNKINASVTKMVEEIKGISENLESIQTNSEIMNSSIEEIASVSEESAAGVEQTSAASQQITSSMDEVAENSEQLSDLAKGLAEMVEEFKV</sequence>
<dbReference type="PROSITE" id="PS50885">
    <property type="entry name" value="HAMP"/>
    <property type="match status" value="1"/>
</dbReference>
<protein>
    <submittedName>
        <fullName evidence="9">HAMP domain-containing protein</fullName>
    </submittedName>
</protein>
<keyword evidence="10" id="KW-1185">Reference proteome</keyword>
<dbReference type="Gene3D" id="1.10.287.950">
    <property type="entry name" value="Methyl-accepting chemotaxis protein"/>
    <property type="match status" value="1"/>
</dbReference>
<keyword evidence="1 3" id="KW-0807">Transducer</keyword>
<keyword evidence="6" id="KW-0812">Transmembrane</keyword>
<evidence type="ECO:0000256" key="2">
    <source>
        <dbReference type="ARBA" id="ARBA00029447"/>
    </source>
</evidence>
<proteinExistence type="inferred from homology"/>
<evidence type="ECO:0000256" key="4">
    <source>
        <dbReference type="SAM" id="Coils"/>
    </source>
</evidence>
<evidence type="ECO:0000313" key="9">
    <source>
        <dbReference type="EMBL" id="MBC9824467.1"/>
    </source>
</evidence>
<dbReference type="CDD" id="cd06225">
    <property type="entry name" value="HAMP"/>
    <property type="match status" value="1"/>
</dbReference>
<comment type="similarity">
    <text evidence="2">Belongs to the methyl-accepting chemotaxis (MCP) protein family.</text>
</comment>
<dbReference type="SUPFAM" id="SSF58104">
    <property type="entry name" value="Methyl-accepting chemotaxis protein (MCP) signaling domain"/>
    <property type="match status" value="1"/>
</dbReference>
<dbReference type="PROSITE" id="PS50111">
    <property type="entry name" value="CHEMOTAXIS_TRANSDUC_2"/>
    <property type="match status" value="1"/>
</dbReference>
<dbReference type="SMART" id="SM00283">
    <property type="entry name" value="MA"/>
    <property type="match status" value="1"/>
</dbReference>
<feature type="region of interest" description="Disordered" evidence="5">
    <location>
        <begin position="546"/>
        <end position="571"/>
    </location>
</feature>
<evidence type="ECO:0000256" key="1">
    <source>
        <dbReference type="ARBA" id="ARBA00023224"/>
    </source>
</evidence>
<feature type="domain" description="Methyl-accepting transducer" evidence="7">
    <location>
        <begin position="303"/>
        <end position="560"/>
    </location>
</feature>
<accession>A0ABR7TA57</accession>
<dbReference type="SMART" id="SM00304">
    <property type="entry name" value="HAMP"/>
    <property type="match status" value="1"/>
</dbReference>
<dbReference type="PANTHER" id="PTHR32089:SF114">
    <property type="entry name" value="METHYL-ACCEPTING CHEMOTAXIS PROTEIN MCPB"/>
    <property type="match status" value="1"/>
</dbReference>
<organism evidence="9 10">
    <name type="scientific">Carnobacterium inhibens</name>
    <dbReference type="NCBI Taxonomy" id="147709"/>
    <lineage>
        <taxon>Bacteria</taxon>
        <taxon>Bacillati</taxon>
        <taxon>Bacillota</taxon>
        <taxon>Bacilli</taxon>
        <taxon>Lactobacillales</taxon>
        <taxon>Carnobacteriaceae</taxon>
        <taxon>Carnobacterium</taxon>
    </lineage>
</organism>
<feature type="domain" description="HAMP" evidence="8">
    <location>
        <begin position="231"/>
        <end position="284"/>
    </location>
</feature>
<name>A0ABR7TA57_9LACT</name>
<feature type="compositionally biased region" description="Low complexity" evidence="5">
    <location>
        <begin position="546"/>
        <end position="562"/>
    </location>
</feature>
<evidence type="ECO:0000256" key="5">
    <source>
        <dbReference type="SAM" id="MobiDB-lite"/>
    </source>
</evidence>